<evidence type="ECO:0000313" key="2">
    <source>
        <dbReference type="Proteomes" id="UP001152049"/>
    </source>
</evidence>
<name>A0A9W8SEL4_9HYPO</name>
<accession>A0A9W8SEL4</accession>
<proteinExistence type="predicted"/>
<sequence>MPQPQIRLQYPSQFRLSEVAINHGMRIWHDLIFSVGAQSFDLTLLVRNLAFFRPQDIENRGNGKELWPLQMECDDALPSRKCPAATGNAPHTLFSGIVICFKARALILHDIWHARKYMVLLKLTPGNTVDWITPAFLD</sequence>
<dbReference type="AlphaFoldDB" id="A0A9W8SEL4"/>
<organism evidence="1 2">
    <name type="scientific">Fusarium torreyae</name>
    <dbReference type="NCBI Taxonomy" id="1237075"/>
    <lineage>
        <taxon>Eukaryota</taxon>
        <taxon>Fungi</taxon>
        <taxon>Dikarya</taxon>
        <taxon>Ascomycota</taxon>
        <taxon>Pezizomycotina</taxon>
        <taxon>Sordariomycetes</taxon>
        <taxon>Hypocreomycetidae</taxon>
        <taxon>Hypocreales</taxon>
        <taxon>Nectriaceae</taxon>
        <taxon>Fusarium</taxon>
    </lineage>
</organism>
<dbReference type="Proteomes" id="UP001152049">
    <property type="component" value="Unassembled WGS sequence"/>
</dbReference>
<dbReference type="EMBL" id="JAOQAZ010000002">
    <property type="protein sequence ID" value="KAJ4269701.1"/>
    <property type="molecule type" value="Genomic_DNA"/>
</dbReference>
<keyword evidence="2" id="KW-1185">Reference proteome</keyword>
<gene>
    <name evidence="1" type="ORF">NW762_001369</name>
</gene>
<evidence type="ECO:0000313" key="1">
    <source>
        <dbReference type="EMBL" id="KAJ4269701.1"/>
    </source>
</evidence>
<protein>
    <submittedName>
        <fullName evidence="1">Uncharacterized protein</fullName>
    </submittedName>
</protein>
<comment type="caution">
    <text evidence="1">The sequence shown here is derived from an EMBL/GenBank/DDBJ whole genome shotgun (WGS) entry which is preliminary data.</text>
</comment>
<reference evidence="1" key="1">
    <citation type="submission" date="2022-09" db="EMBL/GenBank/DDBJ databases">
        <title>Fusarium specimens isolated from Avocado Roots.</title>
        <authorList>
            <person name="Stajich J."/>
            <person name="Roper C."/>
            <person name="Heimlech-Rivalta G."/>
        </authorList>
    </citation>
    <scope>NUCLEOTIDE SEQUENCE</scope>
    <source>
        <strain evidence="1">CF00136</strain>
    </source>
</reference>